<dbReference type="InterPro" id="IPR006211">
    <property type="entry name" value="Furin-like_Cys-rich_dom"/>
</dbReference>
<evidence type="ECO:0000313" key="2">
    <source>
        <dbReference type="EMBL" id="EEB20553.1"/>
    </source>
</evidence>
<organism>
    <name type="scientific">Pediculus humanus subsp. corporis</name>
    <name type="common">Body louse</name>
    <dbReference type="NCBI Taxonomy" id="121224"/>
    <lineage>
        <taxon>Eukaryota</taxon>
        <taxon>Metazoa</taxon>
        <taxon>Ecdysozoa</taxon>
        <taxon>Arthropoda</taxon>
        <taxon>Hexapoda</taxon>
        <taxon>Insecta</taxon>
        <taxon>Pterygota</taxon>
        <taxon>Neoptera</taxon>
        <taxon>Paraneoptera</taxon>
        <taxon>Psocodea</taxon>
        <taxon>Troctomorpha</taxon>
        <taxon>Phthiraptera</taxon>
        <taxon>Anoplura</taxon>
        <taxon>Pediculidae</taxon>
        <taxon>Pediculus</taxon>
    </lineage>
</organism>
<name>E0W4J7_PEDHC</name>
<dbReference type="AlphaFoldDB" id="E0W4J7"/>
<dbReference type="HOGENOM" id="CLU_2489780_0_0_1"/>
<evidence type="ECO:0000313" key="4">
    <source>
        <dbReference type="Proteomes" id="UP000009046"/>
    </source>
</evidence>
<dbReference type="RefSeq" id="XP_002433291.1">
    <property type="nucleotide sequence ID" value="XM_002433246.1"/>
</dbReference>
<evidence type="ECO:0000313" key="3">
    <source>
        <dbReference type="EnsemblMetazoa" id="PHUM622280-PA"/>
    </source>
</evidence>
<reference evidence="3" key="3">
    <citation type="submission" date="2021-02" db="UniProtKB">
        <authorList>
            <consortium name="EnsemblMetazoa"/>
        </authorList>
    </citation>
    <scope>IDENTIFICATION</scope>
    <source>
        <strain evidence="3">USDA</strain>
    </source>
</reference>
<keyword evidence="4" id="KW-1185">Reference proteome</keyword>
<dbReference type="OrthoDB" id="5809444at2759"/>
<reference evidence="2" key="2">
    <citation type="submission" date="2007-04" db="EMBL/GenBank/DDBJ databases">
        <title>The genome of the human body louse.</title>
        <authorList>
            <consortium name="The Human Body Louse Genome Consortium"/>
            <person name="Kirkness E."/>
            <person name="Walenz B."/>
            <person name="Hass B."/>
            <person name="Bruggner R."/>
            <person name="Strausberg R."/>
        </authorList>
    </citation>
    <scope>NUCLEOTIDE SEQUENCE</scope>
    <source>
        <strain evidence="2">USDA</strain>
    </source>
</reference>
<dbReference type="InParanoid" id="E0W4J7"/>
<dbReference type="GeneID" id="8239959"/>
<dbReference type="EnsemblMetazoa" id="PHUM622280-RA">
    <property type="protein sequence ID" value="PHUM622280-PA"/>
    <property type="gene ID" value="PHUM622280"/>
</dbReference>
<evidence type="ECO:0000259" key="1">
    <source>
        <dbReference type="Pfam" id="PF00757"/>
    </source>
</evidence>
<protein>
    <recommendedName>
        <fullName evidence="1">Furin-like cysteine-rich domain-containing protein</fullName>
    </recommendedName>
</protein>
<dbReference type="Pfam" id="PF00757">
    <property type="entry name" value="Furin-like"/>
    <property type="match status" value="1"/>
</dbReference>
<accession>E0W4J7</accession>
<sequence>MYKYLDRRCVTESECFNMTKPLDVEKRDIASPFPFRPILDMCTLECPANFSEYEKETEYGLRFQCRPCDGPCKKMSRRSINSISSAQ</sequence>
<reference evidence="2" key="1">
    <citation type="submission" date="2007-04" db="EMBL/GenBank/DDBJ databases">
        <title>Annotation of Pediculus humanus corporis strain USDA.</title>
        <authorList>
            <person name="Kirkness E."/>
            <person name="Hannick L."/>
            <person name="Hass B."/>
            <person name="Bruggner R."/>
            <person name="Lawson D."/>
            <person name="Bidwell S."/>
            <person name="Joardar V."/>
            <person name="Caler E."/>
            <person name="Walenz B."/>
            <person name="Inman J."/>
            <person name="Schobel S."/>
            <person name="Galinsky K."/>
            <person name="Amedeo P."/>
            <person name="Strausberg R."/>
        </authorList>
    </citation>
    <scope>NUCLEOTIDE SEQUENCE</scope>
    <source>
        <strain evidence="2">USDA</strain>
    </source>
</reference>
<gene>
    <name evidence="3" type="primary">8239959</name>
    <name evidence="2" type="ORF">Phum_PHUM622280</name>
</gene>
<dbReference type="EMBL" id="DS236426">
    <property type="protein sequence ID" value="EEB20553.1"/>
    <property type="molecule type" value="Genomic_DNA"/>
</dbReference>
<dbReference type="EMBL" id="AAZO01008098">
    <property type="status" value="NOT_ANNOTATED_CDS"/>
    <property type="molecule type" value="Genomic_DNA"/>
</dbReference>
<dbReference type="Gene3D" id="2.10.220.10">
    <property type="entry name" value="Hormone Receptor, Insulin-like Growth Factor Receptor 1, Chain A, domain 2"/>
    <property type="match status" value="1"/>
</dbReference>
<dbReference type="VEuPathDB" id="VectorBase:PHUM622280"/>
<dbReference type="STRING" id="121224.E0W4J7"/>
<feature type="non-terminal residue" evidence="2">
    <location>
        <position position="87"/>
    </location>
</feature>
<dbReference type="KEGG" id="phu:Phum_PHUM622280"/>
<feature type="domain" description="Furin-like cysteine-rich" evidence="1">
    <location>
        <begin position="2"/>
        <end position="75"/>
    </location>
</feature>
<dbReference type="CTD" id="8239959"/>
<proteinExistence type="predicted"/>
<dbReference type="Proteomes" id="UP000009046">
    <property type="component" value="Unassembled WGS sequence"/>
</dbReference>